<dbReference type="SUPFAM" id="SSF53901">
    <property type="entry name" value="Thiolase-like"/>
    <property type="match status" value="2"/>
</dbReference>
<evidence type="ECO:0000256" key="1">
    <source>
        <dbReference type="ARBA" id="ARBA00005189"/>
    </source>
</evidence>
<name>A0A161Z8D2_9GAMM</name>
<dbReference type="InterPro" id="IPR016039">
    <property type="entry name" value="Thiolase-like"/>
</dbReference>
<reference evidence="4 5" key="1">
    <citation type="submission" date="2013-07" db="EMBL/GenBank/DDBJ databases">
        <title>Comparative Genomic and Metabolomic Analysis of Twelve Strains of Pseudoalteromonas luteoviolacea.</title>
        <authorList>
            <person name="Vynne N.G."/>
            <person name="Mansson M."/>
            <person name="Gram L."/>
        </authorList>
    </citation>
    <scope>NUCLEOTIDE SEQUENCE [LARGE SCALE GENOMIC DNA]</scope>
    <source>
        <strain evidence="4 5">CPMOR-1</strain>
    </source>
</reference>
<keyword evidence="2" id="KW-0808">Transferase</keyword>
<dbReference type="PROSITE" id="PS52004">
    <property type="entry name" value="KS3_2"/>
    <property type="match status" value="1"/>
</dbReference>
<dbReference type="GO" id="GO:0006633">
    <property type="term" value="P:fatty acid biosynthetic process"/>
    <property type="evidence" value="ECO:0007669"/>
    <property type="project" value="TreeGrafter"/>
</dbReference>
<dbReference type="Pfam" id="PF00109">
    <property type="entry name" value="ketoacyl-synt"/>
    <property type="match status" value="1"/>
</dbReference>
<evidence type="ECO:0000313" key="4">
    <source>
        <dbReference type="EMBL" id="KZN64873.1"/>
    </source>
</evidence>
<proteinExistence type="predicted"/>
<dbReference type="EMBL" id="AUYC01000020">
    <property type="protein sequence ID" value="KZN64873.1"/>
    <property type="molecule type" value="Genomic_DNA"/>
</dbReference>
<dbReference type="CDD" id="cd00828">
    <property type="entry name" value="elong_cond_enzymes"/>
    <property type="match status" value="1"/>
</dbReference>
<dbReference type="InterPro" id="IPR000794">
    <property type="entry name" value="Beta-ketoacyl_synthase"/>
</dbReference>
<dbReference type="PANTHER" id="PTHR11712:SF336">
    <property type="entry name" value="3-OXOACYL-[ACYL-CARRIER-PROTEIN] SYNTHASE, MITOCHONDRIAL"/>
    <property type="match status" value="1"/>
</dbReference>
<dbReference type="PANTHER" id="PTHR11712">
    <property type="entry name" value="POLYKETIDE SYNTHASE-RELATED"/>
    <property type="match status" value="1"/>
</dbReference>
<dbReference type="PATRIC" id="fig|1365248.3.peg.1684"/>
<dbReference type="Proteomes" id="UP000076486">
    <property type="component" value="Unassembled WGS sequence"/>
</dbReference>
<dbReference type="GO" id="GO:0005829">
    <property type="term" value="C:cytosol"/>
    <property type="evidence" value="ECO:0007669"/>
    <property type="project" value="TreeGrafter"/>
</dbReference>
<dbReference type="RefSeq" id="WP_063367453.1">
    <property type="nucleotide sequence ID" value="NZ_AUYC01000020.1"/>
</dbReference>
<organism evidence="4 5">
    <name type="scientific">Pseudoalteromonas luteoviolacea CPMOR-1</name>
    <dbReference type="NCBI Taxonomy" id="1365248"/>
    <lineage>
        <taxon>Bacteria</taxon>
        <taxon>Pseudomonadati</taxon>
        <taxon>Pseudomonadota</taxon>
        <taxon>Gammaproteobacteria</taxon>
        <taxon>Alteromonadales</taxon>
        <taxon>Pseudoalteromonadaceae</taxon>
        <taxon>Pseudoalteromonas</taxon>
    </lineage>
</organism>
<comment type="pathway">
    <text evidence="1">Lipid metabolism.</text>
</comment>
<comment type="caution">
    <text evidence="4">The sequence shown here is derived from an EMBL/GenBank/DDBJ whole genome shotgun (WGS) entry which is preliminary data.</text>
</comment>
<dbReference type="GO" id="GO:0004315">
    <property type="term" value="F:3-oxoacyl-[acyl-carrier-protein] synthase activity"/>
    <property type="evidence" value="ECO:0007669"/>
    <property type="project" value="TreeGrafter"/>
</dbReference>
<accession>A0A161Z8D2</accession>
<dbReference type="Gene3D" id="3.40.47.10">
    <property type="match status" value="1"/>
</dbReference>
<dbReference type="InterPro" id="IPR020841">
    <property type="entry name" value="PKS_Beta-ketoAc_synthase_dom"/>
</dbReference>
<dbReference type="SMART" id="SM00825">
    <property type="entry name" value="PKS_KS"/>
    <property type="match status" value="1"/>
</dbReference>
<feature type="domain" description="Ketosynthase family 3 (KS3)" evidence="3">
    <location>
        <begin position="78"/>
        <end position="545"/>
    </location>
</feature>
<dbReference type="InterPro" id="IPR014030">
    <property type="entry name" value="Ketoacyl_synth_N"/>
</dbReference>
<protein>
    <submittedName>
        <fullName evidence="4">Beta-ketoacyl synthase</fullName>
    </submittedName>
</protein>
<gene>
    <name evidence="4" type="ORF">N473_13850</name>
</gene>
<dbReference type="InterPro" id="IPR047224">
    <property type="entry name" value="FAS_alpha_su_C"/>
</dbReference>
<evidence type="ECO:0000256" key="2">
    <source>
        <dbReference type="ARBA" id="ARBA00022679"/>
    </source>
</evidence>
<dbReference type="AlphaFoldDB" id="A0A161Z8D2"/>
<evidence type="ECO:0000313" key="5">
    <source>
        <dbReference type="Proteomes" id="UP000076486"/>
    </source>
</evidence>
<evidence type="ECO:0000259" key="3">
    <source>
        <dbReference type="PROSITE" id="PS52004"/>
    </source>
</evidence>
<sequence length="633" mass="68413">MTALPIIVGMGGINAAGRTSFHQAYRRIVLDKLDHNDRADTFLGLATLMNLVSVDGENLITQDGEVITKADVESKVGEQVIAGTLIRKIEKNHFDVDATHWQQKLTITANTEQGLRFTCRKKDLPTPVPSSWSVEEVDAKTVNVHVPEQLEVKHDSYRDNPIKAAGQLPTGFEPAKMYNSRYQPRGLQATIFAATDAIKSTGLDWDSVMSSVKPDEIGTYSASVAGQMDNEGLGGLVRSRLRGDRVSTKQLALGLNTMSTDFINAYVTGSVGTTFSTAGACATFLYNLRAAVNDIQAGRTRVAVVASVECALTPEVIEGFGNMGALANEEGLKKLDNTDEADHRRTSRPFGENCGFTIGEGAQVAILMDDKLALELGAEVMGSVVDVFVNADGVKKSITAPGPGNYITMAKSVALAQEIVGQESLQKRSFILAHGSSTPQNRVTESAIYHKVAQAFSINGWKLAAPKAYVGHTIAPASGDQLAIALGVFSHNIMPGITTIDKVADDVFDEHLDIRNYHYDCGDMDIAFINSKGFGGNNATATVFSPKVTARLLAKRHGESVVAEYQQKLAKTTERQQAYKQAADLGNYELIYRFGNGMVDESQLTIDQNELHIPGFDEAIKLTGNNQYADLSK</sequence>